<evidence type="ECO:0000313" key="3">
    <source>
        <dbReference type="Proteomes" id="UP001500443"/>
    </source>
</evidence>
<gene>
    <name evidence="2" type="ORF">GCM10009802_27660</name>
</gene>
<dbReference type="EMBL" id="BAAAPF010000072">
    <property type="protein sequence ID" value="GAA2123342.1"/>
    <property type="molecule type" value="Genomic_DNA"/>
</dbReference>
<organism evidence="2 3">
    <name type="scientific">Streptomyces synnematoformans</name>
    <dbReference type="NCBI Taxonomy" id="415721"/>
    <lineage>
        <taxon>Bacteria</taxon>
        <taxon>Bacillati</taxon>
        <taxon>Actinomycetota</taxon>
        <taxon>Actinomycetes</taxon>
        <taxon>Kitasatosporales</taxon>
        <taxon>Streptomycetaceae</taxon>
        <taxon>Streptomyces</taxon>
    </lineage>
</organism>
<proteinExistence type="predicted"/>
<name>A0ABP5JVT0_9ACTN</name>
<evidence type="ECO:0000256" key="1">
    <source>
        <dbReference type="SAM" id="MobiDB-lite"/>
    </source>
</evidence>
<reference evidence="3" key="1">
    <citation type="journal article" date="2019" name="Int. J. Syst. Evol. Microbiol.">
        <title>The Global Catalogue of Microorganisms (GCM) 10K type strain sequencing project: providing services to taxonomists for standard genome sequencing and annotation.</title>
        <authorList>
            <consortium name="The Broad Institute Genomics Platform"/>
            <consortium name="The Broad Institute Genome Sequencing Center for Infectious Disease"/>
            <person name="Wu L."/>
            <person name="Ma J."/>
        </authorList>
    </citation>
    <scope>NUCLEOTIDE SEQUENCE [LARGE SCALE GENOMIC DNA]</scope>
    <source>
        <strain evidence="3">JCM 15481</strain>
    </source>
</reference>
<protein>
    <submittedName>
        <fullName evidence="2">Uncharacterized protein</fullName>
    </submittedName>
</protein>
<accession>A0ABP5JVT0</accession>
<feature type="compositionally biased region" description="Low complexity" evidence="1">
    <location>
        <begin position="1"/>
        <end position="19"/>
    </location>
</feature>
<comment type="caution">
    <text evidence="2">The sequence shown here is derived from an EMBL/GenBank/DDBJ whole genome shotgun (WGS) entry which is preliminary data.</text>
</comment>
<feature type="compositionally biased region" description="Basic and acidic residues" evidence="1">
    <location>
        <begin position="45"/>
        <end position="61"/>
    </location>
</feature>
<sequence>MIVRSSSVGSRSTTYGSVGQEYNRTSASGRSIRKDMCGSGQVGGREGRCLDRAGDEPRGVDPEALGALPQGDYRFLGRAQAGAFHAAPFDVHAVDAPGGGDEVVGKVRHAAVCRPGTEIGFGRATGSALEAGAL</sequence>
<keyword evidence="3" id="KW-1185">Reference proteome</keyword>
<dbReference type="Proteomes" id="UP001500443">
    <property type="component" value="Unassembled WGS sequence"/>
</dbReference>
<evidence type="ECO:0000313" key="2">
    <source>
        <dbReference type="EMBL" id="GAA2123342.1"/>
    </source>
</evidence>
<feature type="region of interest" description="Disordered" evidence="1">
    <location>
        <begin position="1"/>
        <end position="65"/>
    </location>
</feature>
<feature type="compositionally biased region" description="Polar residues" evidence="1">
    <location>
        <begin position="20"/>
        <end position="29"/>
    </location>
</feature>